<keyword evidence="1" id="KW-1133">Transmembrane helix</keyword>
<dbReference type="RefSeq" id="WP_110335591.1">
    <property type="nucleotide sequence ID" value="NZ_JBHVKT010000014.1"/>
</dbReference>
<keyword evidence="1" id="KW-0812">Transmembrane</keyword>
<keyword evidence="1" id="KW-0472">Membrane</keyword>
<name>A0A318LZ81_9PSEU</name>
<evidence type="ECO:0008006" key="4">
    <source>
        <dbReference type="Google" id="ProtNLM"/>
    </source>
</evidence>
<feature type="transmembrane region" description="Helical" evidence="1">
    <location>
        <begin position="184"/>
        <end position="203"/>
    </location>
</feature>
<organism evidence="2 3">
    <name type="scientific">Prauserella flavalba</name>
    <dbReference type="NCBI Taxonomy" id="1477506"/>
    <lineage>
        <taxon>Bacteria</taxon>
        <taxon>Bacillati</taxon>
        <taxon>Actinomycetota</taxon>
        <taxon>Actinomycetes</taxon>
        <taxon>Pseudonocardiales</taxon>
        <taxon>Pseudonocardiaceae</taxon>
        <taxon>Prauserella</taxon>
    </lineage>
</organism>
<feature type="transmembrane region" description="Helical" evidence="1">
    <location>
        <begin position="209"/>
        <end position="232"/>
    </location>
</feature>
<reference evidence="2 3" key="1">
    <citation type="submission" date="2016-07" db="EMBL/GenBank/DDBJ databases">
        <title>Draft genome sequence of Prauserella sp. YIM 121212, isolated from alkaline soil.</title>
        <authorList>
            <person name="Ruckert C."/>
            <person name="Albersmeier A."/>
            <person name="Jiang C.-L."/>
            <person name="Jiang Y."/>
            <person name="Kalinowski J."/>
            <person name="Schneider O."/>
            <person name="Winkler A."/>
            <person name="Zotchev S.B."/>
        </authorList>
    </citation>
    <scope>NUCLEOTIDE SEQUENCE [LARGE SCALE GENOMIC DNA]</scope>
    <source>
        <strain evidence="2 3">YIM 121212</strain>
    </source>
</reference>
<accession>A0A318LZ81</accession>
<dbReference type="Proteomes" id="UP000247892">
    <property type="component" value="Unassembled WGS sequence"/>
</dbReference>
<dbReference type="EMBL" id="MASU01000005">
    <property type="protein sequence ID" value="PXY35585.1"/>
    <property type="molecule type" value="Genomic_DNA"/>
</dbReference>
<evidence type="ECO:0000313" key="2">
    <source>
        <dbReference type="EMBL" id="PXY35585.1"/>
    </source>
</evidence>
<dbReference type="Pfam" id="PF14023">
    <property type="entry name" value="Bestrophin-like"/>
    <property type="match status" value="1"/>
</dbReference>
<dbReference type="InterPro" id="IPR025333">
    <property type="entry name" value="DUF4239"/>
</dbReference>
<comment type="caution">
    <text evidence="2">The sequence shown here is derived from an EMBL/GenBank/DDBJ whole genome shotgun (WGS) entry which is preliminary data.</text>
</comment>
<gene>
    <name evidence="2" type="ORF">BA062_08750</name>
</gene>
<dbReference type="OrthoDB" id="3427059at2"/>
<sequence length="255" mass="27628">MNVYVTGLLWVAGAVALGAGIAFLVRRIGLDEGRPDNNEAAGQVFTIVGGLQAVLVSFVLISLFDGVTQAGEDASGEAHSLVAMAWAADALPEPARSEVLRLSREYADTVIDREWPQLQAEQEVTGPGWTQLDRMRVAIADARIDTGDEWESGRKAEAQTQLVTLYEQREARVAESADRGLGPVVWFVLALGGFITVVLSNLFGGTRLWTHMILVTTLAGMIMLLLFAIYQLQNPFGDDAKLGPDAFELARERLG</sequence>
<proteinExistence type="predicted"/>
<evidence type="ECO:0000256" key="1">
    <source>
        <dbReference type="SAM" id="Phobius"/>
    </source>
</evidence>
<feature type="transmembrane region" description="Helical" evidence="1">
    <location>
        <begin position="40"/>
        <end position="64"/>
    </location>
</feature>
<dbReference type="AlphaFoldDB" id="A0A318LZ81"/>
<protein>
    <recommendedName>
        <fullName evidence="4">DUF4239 domain-containing protein</fullName>
    </recommendedName>
</protein>
<evidence type="ECO:0000313" key="3">
    <source>
        <dbReference type="Proteomes" id="UP000247892"/>
    </source>
</evidence>
<feature type="transmembrane region" description="Helical" evidence="1">
    <location>
        <begin position="7"/>
        <end position="28"/>
    </location>
</feature>
<keyword evidence="3" id="KW-1185">Reference proteome</keyword>